<organism evidence="1 2">
    <name type="scientific">Rhodococcus erythropolis (strain PR4 / NBRC 100887)</name>
    <dbReference type="NCBI Taxonomy" id="234621"/>
    <lineage>
        <taxon>Bacteria</taxon>
        <taxon>Bacillati</taxon>
        <taxon>Actinomycetota</taxon>
        <taxon>Actinomycetes</taxon>
        <taxon>Mycobacteriales</taxon>
        <taxon>Nocardiaceae</taxon>
        <taxon>Rhodococcus</taxon>
        <taxon>Rhodococcus erythropolis group</taxon>
    </lineage>
</organism>
<accession>Q3L9G4</accession>
<keyword evidence="1" id="KW-0614">Plasmid</keyword>
<dbReference type="AlphaFoldDB" id="Q3L9G4"/>
<sequence length="41" mass="4630">MREAGLTQSMSRKGTCLDNAVMEGFFCGRRVKTERMSSDEN</sequence>
<protein>
    <submittedName>
        <fullName evidence="1">Putative transposase</fullName>
    </submittedName>
</protein>
<gene>
    <name evidence="1" type="ordered locus">RER_pREL1-02060</name>
</gene>
<evidence type="ECO:0000313" key="1">
    <source>
        <dbReference type="EMBL" id="BAE46149.1"/>
    </source>
</evidence>
<reference evidence="1 2" key="2">
    <citation type="journal article" date="2006" name="Environ. Microbiol.">
        <title>Sequence analysis of three plasmids harboured in Rhodococcus erythropolis strain PR4.</title>
        <authorList>
            <person name="Sekine M."/>
            <person name="Tanikawa S."/>
            <person name="Omata S."/>
            <person name="Saito M."/>
            <person name="Fujisawa T."/>
            <person name="Tsukatani N."/>
            <person name="Tajima T."/>
            <person name="Sekigawa T."/>
            <person name="Kosugi H."/>
            <person name="Matsuo Y."/>
            <person name="Nishiko R."/>
            <person name="Imamura K."/>
            <person name="Ito M."/>
            <person name="Narita H."/>
            <person name="Tago S."/>
            <person name="Fujita N."/>
            <person name="Harayama S."/>
        </authorList>
    </citation>
    <scope>NUCLEOTIDE SEQUENCE [LARGE SCALE GENOMIC DNA]</scope>
    <source>
        <strain evidence="2">PR4 / NBRC 100887</strain>
        <plasmid evidence="1 2">pREL1</plasmid>
    </source>
</reference>
<dbReference type="EMBL" id="AP008931">
    <property type="protein sequence ID" value="BAE46149.1"/>
    <property type="molecule type" value="Genomic_DNA"/>
</dbReference>
<dbReference type="KEGG" id="rer:RER_pREL1-02060"/>
<evidence type="ECO:0000313" key="2">
    <source>
        <dbReference type="Proteomes" id="UP000002204"/>
    </source>
</evidence>
<name>Q3L9G4_RHOE4</name>
<proteinExistence type="predicted"/>
<dbReference type="Proteomes" id="UP000002204">
    <property type="component" value="Plasmid pREL1"/>
</dbReference>
<reference evidence="2" key="1">
    <citation type="submission" date="2005-03" db="EMBL/GenBank/DDBJ databases">
        <title>Comparison of the complete genome sequences of Rhodococcus erythropolis PR4 and Rhodococcus opacus B4.</title>
        <authorList>
            <person name="Takarada H."/>
            <person name="Sekine M."/>
            <person name="Hosoyama A."/>
            <person name="Yamada R."/>
            <person name="Fujisawa T."/>
            <person name="Omata S."/>
            <person name="Shimizu A."/>
            <person name="Tsukatani N."/>
            <person name="Tanikawa S."/>
            <person name="Fujita N."/>
            <person name="Harayama S."/>
        </authorList>
    </citation>
    <scope>NUCLEOTIDE SEQUENCE [LARGE SCALE GENOMIC DNA]</scope>
    <source>
        <strain evidence="2">PR4 / NBRC 100887</strain>
        <plasmid evidence="2">pREL1</plasmid>
    </source>
</reference>
<dbReference type="HOGENOM" id="CLU_3275804_0_0_11"/>
<geneLocation type="plasmid" evidence="1 2">
    <name>pREL1</name>
</geneLocation>